<comment type="caution">
    <text evidence="1">The sequence shown here is derived from an EMBL/GenBank/DDBJ whole genome shotgun (WGS) entry which is preliminary data.</text>
</comment>
<proteinExistence type="predicted"/>
<gene>
    <name evidence="1" type="ORF">F4820DRAFT_244971</name>
</gene>
<name>A0ACB9Z4V3_9PEZI</name>
<organism evidence="1 2">
    <name type="scientific">Hypoxylon rubiginosum</name>
    <dbReference type="NCBI Taxonomy" id="110542"/>
    <lineage>
        <taxon>Eukaryota</taxon>
        <taxon>Fungi</taxon>
        <taxon>Dikarya</taxon>
        <taxon>Ascomycota</taxon>
        <taxon>Pezizomycotina</taxon>
        <taxon>Sordariomycetes</taxon>
        <taxon>Xylariomycetidae</taxon>
        <taxon>Xylariales</taxon>
        <taxon>Hypoxylaceae</taxon>
        <taxon>Hypoxylon</taxon>
    </lineage>
</organism>
<dbReference type="Proteomes" id="UP001497700">
    <property type="component" value="Unassembled WGS sequence"/>
</dbReference>
<keyword evidence="2" id="KW-1185">Reference proteome</keyword>
<dbReference type="EMBL" id="MU393457">
    <property type="protein sequence ID" value="KAI4866523.1"/>
    <property type="molecule type" value="Genomic_DNA"/>
</dbReference>
<protein>
    <submittedName>
        <fullName evidence="1">Uncharacterized protein</fullName>
    </submittedName>
</protein>
<evidence type="ECO:0000313" key="1">
    <source>
        <dbReference type="EMBL" id="KAI4866523.1"/>
    </source>
</evidence>
<evidence type="ECO:0000313" key="2">
    <source>
        <dbReference type="Proteomes" id="UP001497700"/>
    </source>
</evidence>
<accession>A0ACB9Z4V3</accession>
<sequence>MSLGPLTTSFTPPADCVASSALYWVNTASTFYWLHGQPLQTSCFPDNYSPYQNQYYSPGICPSGYTKACESLSTSGALATVTRATCCPQGNYVCASTSSSYSYPWGPTLGCMSVYRVDTETAFTTIDGTPRGGETAGTPMSIFAPGTIMAYGIVIRNSETATATTAAETTTQPTSGSASDTLQTATSALASETASSSTGVAAAGETQAGSSGSGGLSTGAAAGIGIATAVGIMSIGGAALWTFWTRRRKRKQAEEERARAAMSPATWSATTWTTPLAPHPHQRAAIQVNWQPTELANEGEPREMSAEGRLLPVEKDGGSSHWR</sequence>
<reference evidence="1 2" key="1">
    <citation type="journal article" date="2022" name="New Phytol.">
        <title>Ecological generalism drives hyperdiversity of secondary metabolite gene clusters in xylarialean endophytes.</title>
        <authorList>
            <person name="Franco M.E.E."/>
            <person name="Wisecaver J.H."/>
            <person name="Arnold A.E."/>
            <person name="Ju Y.M."/>
            <person name="Slot J.C."/>
            <person name="Ahrendt S."/>
            <person name="Moore L.P."/>
            <person name="Eastman K.E."/>
            <person name="Scott K."/>
            <person name="Konkel Z."/>
            <person name="Mondo S.J."/>
            <person name="Kuo A."/>
            <person name="Hayes R.D."/>
            <person name="Haridas S."/>
            <person name="Andreopoulos B."/>
            <person name="Riley R."/>
            <person name="LaButti K."/>
            <person name="Pangilinan J."/>
            <person name="Lipzen A."/>
            <person name="Amirebrahimi M."/>
            <person name="Yan J."/>
            <person name="Adam C."/>
            <person name="Keymanesh K."/>
            <person name="Ng V."/>
            <person name="Louie K."/>
            <person name="Northen T."/>
            <person name="Drula E."/>
            <person name="Henrissat B."/>
            <person name="Hsieh H.M."/>
            <person name="Youens-Clark K."/>
            <person name="Lutzoni F."/>
            <person name="Miadlikowska J."/>
            <person name="Eastwood D.C."/>
            <person name="Hamelin R.C."/>
            <person name="Grigoriev I.V."/>
            <person name="U'Ren J.M."/>
        </authorList>
    </citation>
    <scope>NUCLEOTIDE SEQUENCE [LARGE SCALE GENOMIC DNA]</scope>
    <source>
        <strain evidence="1 2">CBS 119005</strain>
    </source>
</reference>